<keyword evidence="2 5" id="KW-0378">Hydrolase</keyword>
<evidence type="ECO:0000256" key="1">
    <source>
        <dbReference type="ARBA" id="ARBA00010088"/>
    </source>
</evidence>
<name>A0A4Q7E7G5_9GAMM</name>
<protein>
    <submittedName>
        <fullName evidence="5">Alpha/beta hydrolase</fullName>
    </submittedName>
</protein>
<dbReference type="GO" id="GO:0016787">
    <property type="term" value="F:hydrolase activity"/>
    <property type="evidence" value="ECO:0007669"/>
    <property type="project" value="UniProtKB-KW"/>
</dbReference>
<dbReference type="EMBL" id="PPUZ01000039">
    <property type="protein sequence ID" value="RZM78464.1"/>
    <property type="molecule type" value="Genomic_DNA"/>
</dbReference>
<feature type="signal peptide" evidence="3">
    <location>
        <begin position="1"/>
        <end position="21"/>
    </location>
</feature>
<evidence type="ECO:0000256" key="3">
    <source>
        <dbReference type="SAM" id="SignalP"/>
    </source>
</evidence>
<comment type="caution">
    <text evidence="5">The sequence shown here is derived from an EMBL/GenBank/DDBJ whole genome shotgun (WGS) entry which is preliminary data.</text>
</comment>
<dbReference type="InterPro" id="IPR051601">
    <property type="entry name" value="Serine_prot/Carboxylest_S33"/>
</dbReference>
<organism evidence="5 6">
    <name type="scientific">Pseudoalteromonas rubra</name>
    <dbReference type="NCBI Taxonomy" id="43658"/>
    <lineage>
        <taxon>Bacteria</taxon>
        <taxon>Pseudomonadati</taxon>
        <taxon>Pseudomonadota</taxon>
        <taxon>Gammaproteobacteria</taxon>
        <taxon>Alteromonadales</taxon>
        <taxon>Pseudoalteromonadaceae</taxon>
        <taxon>Pseudoalteromonas</taxon>
    </lineage>
</organism>
<dbReference type="Pfam" id="PF00561">
    <property type="entry name" value="Abhydrolase_1"/>
    <property type="match status" value="1"/>
</dbReference>
<dbReference type="RefSeq" id="WP_130245550.1">
    <property type="nucleotide sequence ID" value="NZ_PPUZ01000039.1"/>
</dbReference>
<evidence type="ECO:0000256" key="2">
    <source>
        <dbReference type="ARBA" id="ARBA00022801"/>
    </source>
</evidence>
<dbReference type="AlphaFoldDB" id="A0A4Q7E7G5"/>
<accession>A0A4Q7E7G5</accession>
<proteinExistence type="inferred from homology"/>
<keyword evidence="3" id="KW-0732">Signal</keyword>
<feature type="chain" id="PRO_5020229475" evidence="3">
    <location>
        <begin position="22"/>
        <end position="550"/>
    </location>
</feature>
<reference evidence="5 6" key="1">
    <citation type="submission" date="2018-01" db="EMBL/GenBank/DDBJ databases">
        <title>Co-occurrence of chitin degradation, pigmentation and bioactivity in marine Pseudoalteromonas.</title>
        <authorList>
            <person name="Paulsen S."/>
            <person name="Gram L."/>
            <person name="Machado H."/>
        </authorList>
    </citation>
    <scope>NUCLEOTIDE SEQUENCE [LARGE SCALE GENOMIC DNA]</scope>
    <source>
        <strain evidence="5 6">S1946</strain>
    </source>
</reference>
<evidence type="ECO:0000313" key="5">
    <source>
        <dbReference type="EMBL" id="RZM78464.1"/>
    </source>
</evidence>
<dbReference type="PANTHER" id="PTHR43248">
    <property type="entry name" value="2-SUCCINYL-6-HYDROXY-2,4-CYCLOHEXADIENE-1-CARBOXYLATE SYNTHASE"/>
    <property type="match status" value="1"/>
</dbReference>
<evidence type="ECO:0000313" key="6">
    <source>
        <dbReference type="Proteomes" id="UP000292345"/>
    </source>
</evidence>
<sequence length="550" mass="61838">MHFLVKTCVLTGCLASTSGWANNPVKSSFNQYLAFDWGSCPSQFQSRDGSNECTLAQVPLNWEEPTGKQIEVLVSKHPARSGNSRGQIWFLQGGPGGSGSFFVNQFDSTLAPFTNDYDLYVLEHRGVGWSTHLGCNNPPSQDYQAYWQDCFDDLYNQWGEGLYQFNTTSAAKDLDYVIGKSKVLDWQPSHVYGVSYGTFWAQRFSQVAPTGAQSLILDSVFPATGAGLDLWDENYGKIFTQLSHYCDQDTLCSSKFHGQAEQTIRSLLKRVFNGEHCPDLAFIRDELQAFATVSMTRSVEQILMPAFYRLARCNSDDVVALNNLHQFILRGEGRELVQLPAKDPLGYSSVIARLISNNELNDVNRDLTARLAFCRDAVACYPTYFLLQKEVDKSIWGNRYSDQFIYQNMHHYMPTLVINGDVDPQTPHYDIPLIQAAFTNINQRYVEFQQTEHGVVFVSHMSEGAETCGAQVMMSFIDNVWSEPDTSCLSDLKGLNFSASEFESLMLFGASDAYEGTAQTMTFEQRMALKQAQPAQFTQAVGTFARLVDW</sequence>
<dbReference type="InterPro" id="IPR000073">
    <property type="entry name" value="AB_hydrolase_1"/>
</dbReference>
<comment type="similarity">
    <text evidence="1">Belongs to the peptidase S33 family.</text>
</comment>
<gene>
    <name evidence="5" type="ORF">C3B51_14905</name>
</gene>
<feature type="domain" description="AB hydrolase-1" evidence="4">
    <location>
        <begin position="90"/>
        <end position="239"/>
    </location>
</feature>
<dbReference type="SUPFAM" id="SSF53474">
    <property type="entry name" value="alpha/beta-Hydrolases"/>
    <property type="match status" value="1"/>
</dbReference>
<dbReference type="InterPro" id="IPR029058">
    <property type="entry name" value="AB_hydrolase_fold"/>
</dbReference>
<evidence type="ECO:0000259" key="4">
    <source>
        <dbReference type="Pfam" id="PF00561"/>
    </source>
</evidence>
<dbReference type="Proteomes" id="UP000292345">
    <property type="component" value="Unassembled WGS sequence"/>
</dbReference>
<dbReference type="Gene3D" id="3.40.50.1820">
    <property type="entry name" value="alpha/beta hydrolase"/>
    <property type="match status" value="1"/>
</dbReference>